<reference evidence="7 8" key="4">
    <citation type="journal article" date="2011" name="BMC Genomics">
        <title>RNA-Seq improves annotation of protein-coding genes in the cucumber genome.</title>
        <authorList>
            <person name="Li Z."/>
            <person name="Zhang Z."/>
            <person name="Yan P."/>
            <person name="Huang S."/>
            <person name="Fei Z."/>
            <person name="Lin K."/>
        </authorList>
    </citation>
    <scope>NUCLEOTIDE SEQUENCE [LARGE SCALE GENOMIC DNA]</scope>
    <source>
        <strain evidence="8">cv. 9930</strain>
    </source>
</reference>
<feature type="transmembrane region" description="Helical" evidence="6">
    <location>
        <begin position="408"/>
        <end position="428"/>
    </location>
</feature>
<dbReference type="SUPFAM" id="SSF103473">
    <property type="entry name" value="MFS general substrate transporter"/>
    <property type="match status" value="1"/>
</dbReference>
<dbReference type="AlphaFoldDB" id="A0A0A0L4B7"/>
<name>A0A0A0L4B7_CUCSA</name>
<evidence type="ECO:0000256" key="2">
    <source>
        <dbReference type="ARBA" id="ARBA00005982"/>
    </source>
</evidence>
<dbReference type="eggNOG" id="KOG1237">
    <property type="taxonomic scope" value="Eukaryota"/>
</dbReference>
<dbReference type="GO" id="GO:0055085">
    <property type="term" value="P:transmembrane transport"/>
    <property type="evidence" value="ECO:0000318"/>
    <property type="project" value="GO_Central"/>
</dbReference>
<sequence>MRVTQRSSSLFAEEISCEVEDDYSKDGSVDLKGNPVRRSHRGRWSACFFIIVYEVFERTAYYGISSNLISYLTDKLHQGTVQASNNVTNWTATVWITPILGAYIADAHLGRYRTFIVASLVCLIIPLCDDKHMHEEFANVKNEEVSDVEGMSLLTLAVSMPSLKPPPCLDTNKENCKQASRLHLAIFFTALYILALGTGGTKPNISTIGADQFDDFHPGEKAQKLSFFNWWMFSIFFGTLFATTTLVYIQENVGWSLGYGIPTVGLAIAILIFAAGTPFYRHKLPTGSPFIRMAKVIVATAWNWRQDIPDDSRQLYELQLEEYSKQGTFRIDSTPSLRFLNKAAIRTGSTHSWKLCTVTQVEETKQMLRMIPILICTFIPSTMLPQAQTLFIKQGRTLNRSVGSQFQIPPASLTAFVTISMLISVIIYDRFFVKIMQKLTNNPRGITLLQRMGIGMILHILIMTIASLVERHRLHVARKNGLEKNEEQLSLTIFTLLPQFMLVGVADAFSEVAKIEFFYDQAPENMKSLGTSYSMTSLGIGNFLSSFLLSTVSHITKKHGNGNGNGWIENNLNVSHLDYYYAFLAVLCAINFFFFLVMSKMYEYKAEVSDSIKVLSDKLKASNINEKPAMMRGRADEGRGHLPPFNLL</sequence>
<dbReference type="EMBL" id="CM002924">
    <property type="protein sequence ID" value="KGN56830.1"/>
    <property type="molecule type" value="Genomic_DNA"/>
</dbReference>
<comment type="similarity">
    <text evidence="2">Belongs to the major facilitator superfamily. Proton-dependent oligopeptide transporter (POT/PTR) (TC 2.A.17) family.</text>
</comment>
<dbReference type="InterPro" id="IPR000109">
    <property type="entry name" value="POT_fam"/>
</dbReference>
<evidence type="ECO:0000256" key="6">
    <source>
        <dbReference type="SAM" id="Phobius"/>
    </source>
</evidence>
<dbReference type="Pfam" id="PF00854">
    <property type="entry name" value="PTR2"/>
    <property type="match status" value="1"/>
</dbReference>
<dbReference type="PANTHER" id="PTHR11654">
    <property type="entry name" value="OLIGOPEPTIDE TRANSPORTER-RELATED"/>
    <property type="match status" value="1"/>
</dbReference>
<dbReference type="InterPro" id="IPR044739">
    <property type="entry name" value="NRT1/PTR"/>
</dbReference>
<dbReference type="OMA" id="FMKMTRV"/>
<feature type="transmembrane region" description="Helical" evidence="6">
    <location>
        <begin position="255"/>
        <end position="275"/>
    </location>
</feature>
<dbReference type="InterPro" id="IPR036259">
    <property type="entry name" value="MFS_trans_sf"/>
</dbReference>
<dbReference type="GO" id="GO:0071916">
    <property type="term" value="F:dipeptide transmembrane transporter activity"/>
    <property type="evidence" value="ECO:0007669"/>
    <property type="project" value="InterPro"/>
</dbReference>
<accession>A0A0A0L4B7</accession>
<keyword evidence="4 6" id="KW-1133">Transmembrane helix</keyword>
<dbReference type="GO" id="GO:0016020">
    <property type="term" value="C:membrane"/>
    <property type="evidence" value="ECO:0000318"/>
    <property type="project" value="GO_Central"/>
</dbReference>
<dbReference type="Proteomes" id="UP000029981">
    <property type="component" value="Chromosome 3"/>
</dbReference>
<proteinExistence type="inferred from homology"/>
<reference evidence="7 8" key="3">
    <citation type="journal article" date="2010" name="BMC Genomics">
        <title>Transcriptome sequencing and comparative analysis of cucumber flowers with different sex types.</title>
        <authorList>
            <person name="Guo S."/>
            <person name="Zheng Y."/>
            <person name="Joung J.G."/>
            <person name="Liu S."/>
            <person name="Zhang Z."/>
            <person name="Crasta O.R."/>
            <person name="Sobral B.W."/>
            <person name="Xu Y."/>
            <person name="Huang S."/>
            <person name="Fei Z."/>
        </authorList>
    </citation>
    <scope>NUCLEOTIDE SEQUENCE [LARGE SCALE GENOMIC DNA]</scope>
    <source>
        <strain evidence="8">cv. 9930</strain>
    </source>
</reference>
<evidence type="ECO:0000256" key="1">
    <source>
        <dbReference type="ARBA" id="ARBA00004141"/>
    </source>
</evidence>
<evidence type="ECO:0000313" key="8">
    <source>
        <dbReference type="Proteomes" id="UP000029981"/>
    </source>
</evidence>
<reference evidence="7 8" key="2">
    <citation type="journal article" date="2009" name="PLoS ONE">
        <title>An integrated genetic and cytogenetic map of the cucumber genome.</title>
        <authorList>
            <person name="Ren Y."/>
            <person name="Zhang Z."/>
            <person name="Liu J."/>
            <person name="Staub J.E."/>
            <person name="Han Y."/>
            <person name="Cheng Z."/>
            <person name="Li X."/>
            <person name="Lu J."/>
            <person name="Miao H."/>
            <person name="Kang H."/>
            <person name="Xie B."/>
            <person name="Gu X."/>
            <person name="Wang X."/>
            <person name="Du Y."/>
            <person name="Jin W."/>
            <person name="Huang S."/>
        </authorList>
    </citation>
    <scope>NUCLEOTIDE SEQUENCE [LARGE SCALE GENOMIC DNA]</scope>
    <source>
        <strain evidence="8">cv. 9930</strain>
    </source>
</reference>
<feature type="transmembrane region" description="Helical" evidence="6">
    <location>
        <begin position="370"/>
        <end position="388"/>
    </location>
</feature>
<protein>
    <submittedName>
        <fullName evidence="7">Uncharacterized protein</fullName>
    </submittedName>
</protein>
<keyword evidence="3 6" id="KW-0812">Transmembrane</keyword>
<dbReference type="Gramene" id="KGN56830">
    <property type="protein sequence ID" value="KGN56830"/>
    <property type="gene ID" value="Csa_3G134780"/>
</dbReference>
<feature type="transmembrane region" description="Helical" evidence="6">
    <location>
        <begin position="448"/>
        <end position="469"/>
    </location>
</feature>
<evidence type="ECO:0000256" key="3">
    <source>
        <dbReference type="ARBA" id="ARBA00022692"/>
    </source>
</evidence>
<gene>
    <name evidence="7" type="ORF">Csa_3G134780</name>
</gene>
<dbReference type="GO" id="GO:0042937">
    <property type="term" value="F:tripeptide transmembrane transporter activity"/>
    <property type="evidence" value="ECO:0000318"/>
    <property type="project" value="GO_Central"/>
</dbReference>
<keyword evidence="5 6" id="KW-0472">Membrane</keyword>
<feature type="transmembrane region" description="Helical" evidence="6">
    <location>
        <begin position="230"/>
        <end position="249"/>
    </location>
</feature>
<evidence type="ECO:0000313" key="7">
    <source>
        <dbReference type="EMBL" id="KGN56830.1"/>
    </source>
</evidence>
<comment type="subcellular location">
    <subcellularLocation>
        <location evidence="1">Membrane</location>
        <topology evidence="1">Multi-pass membrane protein</topology>
    </subcellularLocation>
</comment>
<evidence type="ECO:0000256" key="5">
    <source>
        <dbReference type="ARBA" id="ARBA00023136"/>
    </source>
</evidence>
<dbReference type="Gene3D" id="1.20.1250.20">
    <property type="entry name" value="MFS general substrate transporter like domains"/>
    <property type="match status" value="1"/>
</dbReference>
<dbReference type="CDD" id="cd17417">
    <property type="entry name" value="MFS_NPF5"/>
    <property type="match status" value="1"/>
</dbReference>
<feature type="transmembrane region" description="Helical" evidence="6">
    <location>
        <begin position="530"/>
        <end position="549"/>
    </location>
</feature>
<evidence type="ECO:0000256" key="4">
    <source>
        <dbReference type="ARBA" id="ARBA00022989"/>
    </source>
</evidence>
<feature type="transmembrane region" description="Helical" evidence="6">
    <location>
        <begin position="579"/>
        <end position="597"/>
    </location>
</feature>
<reference evidence="7 8" key="1">
    <citation type="journal article" date="2009" name="Nat. Genet.">
        <title>The genome of the cucumber, Cucumis sativus L.</title>
        <authorList>
            <person name="Huang S."/>
            <person name="Li R."/>
            <person name="Zhang Z."/>
            <person name="Li L."/>
            <person name="Gu X."/>
            <person name="Fan W."/>
            <person name="Lucas W.J."/>
            <person name="Wang X."/>
            <person name="Xie B."/>
            <person name="Ni P."/>
            <person name="Ren Y."/>
            <person name="Zhu H."/>
            <person name="Li J."/>
            <person name="Lin K."/>
            <person name="Jin W."/>
            <person name="Fei Z."/>
            <person name="Li G."/>
            <person name="Staub J."/>
            <person name="Kilian A."/>
            <person name="van der Vossen E.A."/>
            <person name="Wu Y."/>
            <person name="Guo J."/>
            <person name="He J."/>
            <person name="Jia Z."/>
            <person name="Ren Y."/>
            <person name="Tian G."/>
            <person name="Lu Y."/>
            <person name="Ruan J."/>
            <person name="Qian W."/>
            <person name="Wang M."/>
            <person name="Huang Q."/>
            <person name="Li B."/>
            <person name="Xuan Z."/>
            <person name="Cao J."/>
            <person name="Asan"/>
            <person name="Wu Z."/>
            <person name="Zhang J."/>
            <person name="Cai Q."/>
            <person name="Bai Y."/>
            <person name="Zhao B."/>
            <person name="Han Y."/>
            <person name="Li Y."/>
            <person name="Li X."/>
            <person name="Wang S."/>
            <person name="Shi Q."/>
            <person name="Liu S."/>
            <person name="Cho W.K."/>
            <person name="Kim J.Y."/>
            <person name="Xu Y."/>
            <person name="Heller-Uszynska K."/>
            <person name="Miao H."/>
            <person name="Cheng Z."/>
            <person name="Zhang S."/>
            <person name="Wu J."/>
            <person name="Yang Y."/>
            <person name="Kang H."/>
            <person name="Li M."/>
            <person name="Liang H."/>
            <person name="Ren X."/>
            <person name="Shi Z."/>
            <person name="Wen M."/>
            <person name="Jian M."/>
            <person name="Yang H."/>
            <person name="Zhang G."/>
            <person name="Yang Z."/>
            <person name="Chen R."/>
            <person name="Liu S."/>
            <person name="Li J."/>
            <person name="Ma L."/>
            <person name="Liu H."/>
            <person name="Zhou Y."/>
            <person name="Zhao J."/>
            <person name="Fang X."/>
            <person name="Li G."/>
            <person name="Fang L."/>
            <person name="Li Y."/>
            <person name="Liu D."/>
            <person name="Zheng H."/>
            <person name="Zhang Y."/>
            <person name="Qin N."/>
            <person name="Li Z."/>
            <person name="Yang G."/>
            <person name="Yang S."/>
            <person name="Bolund L."/>
            <person name="Kristiansen K."/>
            <person name="Zheng H."/>
            <person name="Li S."/>
            <person name="Zhang X."/>
            <person name="Yang H."/>
            <person name="Wang J."/>
            <person name="Sun R."/>
            <person name="Zhang B."/>
            <person name="Jiang S."/>
            <person name="Wang J."/>
            <person name="Du Y."/>
            <person name="Li S."/>
        </authorList>
    </citation>
    <scope>NUCLEOTIDE SEQUENCE [LARGE SCALE GENOMIC DNA]</scope>
    <source>
        <strain evidence="8">cv. 9930</strain>
    </source>
</reference>
<organism evidence="7 8">
    <name type="scientific">Cucumis sativus</name>
    <name type="common">Cucumber</name>
    <dbReference type="NCBI Taxonomy" id="3659"/>
    <lineage>
        <taxon>Eukaryota</taxon>
        <taxon>Viridiplantae</taxon>
        <taxon>Streptophyta</taxon>
        <taxon>Embryophyta</taxon>
        <taxon>Tracheophyta</taxon>
        <taxon>Spermatophyta</taxon>
        <taxon>Magnoliopsida</taxon>
        <taxon>eudicotyledons</taxon>
        <taxon>Gunneridae</taxon>
        <taxon>Pentapetalae</taxon>
        <taxon>rosids</taxon>
        <taxon>fabids</taxon>
        <taxon>Cucurbitales</taxon>
        <taxon>Cucurbitaceae</taxon>
        <taxon>Benincaseae</taxon>
        <taxon>Cucumis</taxon>
    </lineage>
</organism>
<keyword evidence="8" id="KW-1185">Reference proteome</keyword>